<dbReference type="RefSeq" id="WP_108222747.1">
    <property type="nucleotide sequence ID" value="NZ_CP090022.1"/>
</dbReference>
<evidence type="ECO:0000313" key="2">
    <source>
        <dbReference type="EMBL" id="PTR06943.1"/>
    </source>
</evidence>
<name>A0A2T5JK93_9RHOB</name>
<keyword evidence="3" id="KW-1185">Reference proteome</keyword>
<gene>
    <name evidence="2" type="ORF">C8J28_1454</name>
</gene>
<dbReference type="AlphaFoldDB" id="A0A2T5JK93"/>
<comment type="caution">
    <text evidence="2">The sequence shown here is derived from an EMBL/GenBank/DDBJ whole genome shotgun (WGS) entry which is preliminary data.</text>
</comment>
<organism evidence="2 3">
    <name type="scientific">Cereibacter azotoformans</name>
    <dbReference type="NCBI Taxonomy" id="43057"/>
    <lineage>
        <taxon>Bacteria</taxon>
        <taxon>Pseudomonadati</taxon>
        <taxon>Pseudomonadota</taxon>
        <taxon>Alphaproteobacteria</taxon>
        <taxon>Rhodobacterales</taxon>
        <taxon>Paracoccaceae</taxon>
        <taxon>Cereibacter</taxon>
    </lineage>
</organism>
<evidence type="ECO:0000256" key="1">
    <source>
        <dbReference type="SAM" id="Coils"/>
    </source>
</evidence>
<dbReference type="EMBL" id="QAOT01000045">
    <property type="protein sequence ID" value="PTR06943.1"/>
    <property type="molecule type" value="Genomic_DNA"/>
</dbReference>
<keyword evidence="1" id="KW-0175">Coiled coil</keyword>
<evidence type="ECO:0000313" key="3">
    <source>
        <dbReference type="Proteomes" id="UP000244060"/>
    </source>
</evidence>
<feature type="coiled-coil region" evidence="1">
    <location>
        <begin position="94"/>
        <end position="121"/>
    </location>
</feature>
<proteinExistence type="predicted"/>
<dbReference type="Proteomes" id="UP000244060">
    <property type="component" value="Unassembled WGS sequence"/>
</dbReference>
<accession>A0A2T5JK93</accession>
<sequence length="153" mass="16985">MTRKSSLDMAREYEARLEHYLAHVEALPARNGKLNVSAVAAACGFDRQILYKNRHARAMIEAAVEAKGLTGIEEAGTDSTVNDPPEAMVPLARLREEQRRVALLERRLSEMTARNAALRARLRQQCLIEEHLIAAGRRSRPTGAGPLFEDPGE</sequence>
<dbReference type="OrthoDB" id="8452206at2"/>
<reference evidence="2 3" key="1">
    <citation type="submission" date="2018-04" db="EMBL/GenBank/DDBJ databases">
        <title>Genomic Encyclopedia of Type Strains, Phase III (KMG-III): the genomes of soil and plant-associated and newly described type strains.</title>
        <authorList>
            <person name="Whitman W."/>
        </authorList>
    </citation>
    <scope>NUCLEOTIDE SEQUENCE [LARGE SCALE GENOMIC DNA]</scope>
    <source>
        <strain evidence="2 3">KA25</strain>
    </source>
</reference>
<protein>
    <submittedName>
        <fullName evidence="2">Uncharacterized protein</fullName>
    </submittedName>
</protein>